<dbReference type="Proteomes" id="UP001295469">
    <property type="component" value="Chromosome C03"/>
</dbReference>
<name>A0A816IET9_BRANA</name>
<evidence type="ECO:0000256" key="1">
    <source>
        <dbReference type="SAM" id="MobiDB-lite"/>
    </source>
</evidence>
<proteinExistence type="predicted"/>
<organism evidence="2">
    <name type="scientific">Brassica napus</name>
    <name type="common">Rape</name>
    <dbReference type="NCBI Taxonomy" id="3708"/>
    <lineage>
        <taxon>Eukaryota</taxon>
        <taxon>Viridiplantae</taxon>
        <taxon>Streptophyta</taxon>
        <taxon>Embryophyta</taxon>
        <taxon>Tracheophyta</taxon>
        <taxon>Spermatophyta</taxon>
        <taxon>Magnoliopsida</taxon>
        <taxon>eudicotyledons</taxon>
        <taxon>Gunneridae</taxon>
        <taxon>Pentapetalae</taxon>
        <taxon>rosids</taxon>
        <taxon>malvids</taxon>
        <taxon>Brassicales</taxon>
        <taxon>Brassicaceae</taxon>
        <taxon>Brassiceae</taxon>
        <taxon>Brassica</taxon>
    </lineage>
</organism>
<dbReference type="EMBL" id="HG994367">
    <property type="protein sequence ID" value="CAF1708357.1"/>
    <property type="molecule type" value="Genomic_DNA"/>
</dbReference>
<feature type="region of interest" description="Disordered" evidence="1">
    <location>
        <begin position="116"/>
        <end position="141"/>
    </location>
</feature>
<sequence>MIPKTPNRPDIQLLIKFTCKGRKRGEQQGSYSVSVGSRAQTCIALSGDSRLRITAGQTETAPVVVLGGVDACRWRQDAIAPARTSLLHGDNGSLATRATPPVKALAPVAWLTVVDGEGHGSGGDDGGCVTSSQSSNTRTHE</sequence>
<dbReference type="AlphaFoldDB" id="A0A816IET9"/>
<gene>
    <name evidence="2" type="ORF">DARMORV10_C03P68260.1</name>
</gene>
<reference evidence="2" key="1">
    <citation type="submission" date="2021-01" db="EMBL/GenBank/DDBJ databases">
        <authorList>
            <consortium name="Genoscope - CEA"/>
            <person name="William W."/>
        </authorList>
    </citation>
    <scope>NUCLEOTIDE SEQUENCE</scope>
</reference>
<accession>A0A816IET9</accession>
<evidence type="ECO:0000313" key="2">
    <source>
        <dbReference type="EMBL" id="CAF1708357.1"/>
    </source>
</evidence>
<protein>
    <submittedName>
        <fullName evidence="2">(rape) hypothetical protein</fullName>
    </submittedName>
</protein>